<reference evidence="6" key="1">
    <citation type="submission" date="2025-05" db="UniProtKB">
        <authorList>
            <consortium name="RefSeq"/>
        </authorList>
    </citation>
    <scope>NUCLEOTIDE SEQUENCE [LARGE SCALE GENOMIC DNA]</scope>
</reference>
<accession>A0A6P3ZS64</accession>
<name>A0A6P3ZS64_ZIZJJ</name>
<dbReference type="Gene3D" id="2.60.40.790">
    <property type="match status" value="1"/>
</dbReference>
<proteinExistence type="inferred from homology"/>
<dbReference type="InterPro" id="IPR031107">
    <property type="entry name" value="Small_HSP"/>
</dbReference>
<dbReference type="InParanoid" id="A0A6P3ZS64"/>
<sequence length="146" mass="16624">MWHRKEDTDILDIDLNGFKGEQLKLRIDNARILTISGERSLDDNNKWSRFCKQIKLAENIKVNDISFELNGGILSIVIPKKPEILSMSISLAPQVLQMGQPEMTTTTENAGVWRLEIDKNMVVEVGVVLVFLLLWFGVCMKCLYGK</sequence>
<dbReference type="RefSeq" id="XP_015883992.3">
    <property type="nucleotide sequence ID" value="XM_016028506.4"/>
</dbReference>
<evidence type="ECO:0000256" key="3">
    <source>
        <dbReference type="RuleBase" id="RU003616"/>
    </source>
</evidence>
<dbReference type="SUPFAM" id="SSF49764">
    <property type="entry name" value="HSP20-like chaperones"/>
    <property type="match status" value="1"/>
</dbReference>
<keyword evidence="4" id="KW-0472">Membrane</keyword>
<feature type="domain" description="SHSP" evidence="5">
    <location>
        <begin position="1"/>
        <end position="94"/>
    </location>
</feature>
<evidence type="ECO:0000313" key="6">
    <source>
        <dbReference type="Proteomes" id="UP001652623"/>
    </source>
</evidence>
<keyword evidence="6" id="KW-1185">Reference proteome</keyword>
<feature type="transmembrane region" description="Helical" evidence="4">
    <location>
        <begin position="121"/>
        <end position="144"/>
    </location>
</feature>
<dbReference type="PROSITE" id="PS01031">
    <property type="entry name" value="SHSP"/>
    <property type="match status" value="1"/>
</dbReference>
<dbReference type="KEGG" id="zju:107419728"/>
<evidence type="ECO:0000259" key="5">
    <source>
        <dbReference type="PROSITE" id="PS01031"/>
    </source>
</evidence>
<dbReference type="AlphaFoldDB" id="A0A6P3ZS64"/>
<dbReference type="InterPro" id="IPR002068">
    <property type="entry name" value="A-crystallin/Hsp20_dom"/>
</dbReference>
<keyword evidence="4" id="KW-0812">Transmembrane</keyword>
<keyword evidence="1" id="KW-0346">Stress response</keyword>
<dbReference type="CDD" id="cd06464">
    <property type="entry name" value="ACD_sHsps-like"/>
    <property type="match status" value="1"/>
</dbReference>
<reference evidence="7" key="2">
    <citation type="submission" date="2025-08" db="UniProtKB">
        <authorList>
            <consortium name="RefSeq"/>
        </authorList>
    </citation>
    <scope>IDENTIFICATION</scope>
    <source>
        <tissue evidence="7">Seedling</tissue>
    </source>
</reference>
<dbReference type="Pfam" id="PF00011">
    <property type="entry name" value="HSP20"/>
    <property type="match status" value="1"/>
</dbReference>
<evidence type="ECO:0000313" key="7">
    <source>
        <dbReference type="RefSeq" id="XP_015883992.3"/>
    </source>
</evidence>
<dbReference type="Proteomes" id="UP001652623">
    <property type="component" value="Chromosome 2"/>
</dbReference>
<evidence type="ECO:0000256" key="1">
    <source>
        <dbReference type="ARBA" id="ARBA00023016"/>
    </source>
</evidence>
<evidence type="ECO:0000256" key="4">
    <source>
        <dbReference type="SAM" id="Phobius"/>
    </source>
</evidence>
<gene>
    <name evidence="7" type="primary">LOC107419728</name>
</gene>
<dbReference type="InterPro" id="IPR008978">
    <property type="entry name" value="HSP20-like_chaperone"/>
</dbReference>
<dbReference type="PANTHER" id="PTHR11527">
    <property type="entry name" value="HEAT-SHOCK PROTEIN 20 FAMILY MEMBER"/>
    <property type="match status" value="1"/>
</dbReference>
<organism evidence="6 7">
    <name type="scientific">Ziziphus jujuba</name>
    <name type="common">Chinese jujube</name>
    <name type="synonym">Ziziphus sativa</name>
    <dbReference type="NCBI Taxonomy" id="326968"/>
    <lineage>
        <taxon>Eukaryota</taxon>
        <taxon>Viridiplantae</taxon>
        <taxon>Streptophyta</taxon>
        <taxon>Embryophyta</taxon>
        <taxon>Tracheophyta</taxon>
        <taxon>Spermatophyta</taxon>
        <taxon>Magnoliopsida</taxon>
        <taxon>eudicotyledons</taxon>
        <taxon>Gunneridae</taxon>
        <taxon>Pentapetalae</taxon>
        <taxon>rosids</taxon>
        <taxon>fabids</taxon>
        <taxon>Rosales</taxon>
        <taxon>Rhamnaceae</taxon>
        <taxon>Paliureae</taxon>
        <taxon>Ziziphus</taxon>
    </lineage>
</organism>
<keyword evidence="4" id="KW-1133">Transmembrane helix</keyword>
<evidence type="ECO:0000256" key="2">
    <source>
        <dbReference type="PROSITE-ProRule" id="PRU00285"/>
    </source>
</evidence>
<comment type="similarity">
    <text evidence="2 3">Belongs to the small heat shock protein (HSP20) family.</text>
</comment>
<protein>
    <submittedName>
        <fullName evidence="7">17.5 kDa class I heat shock protein-like</fullName>
    </submittedName>
</protein>
<dbReference type="GeneID" id="107419728"/>